<evidence type="ECO:0000259" key="5">
    <source>
        <dbReference type="Pfam" id="PF00692"/>
    </source>
</evidence>
<dbReference type="PANTHER" id="PTHR11241:SF0">
    <property type="entry name" value="DEOXYURIDINE 5'-TRIPHOSPHATE NUCLEOTIDOHYDROLASE"/>
    <property type="match status" value="1"/>
</dbReference>
<dbReference type="Gene3D" id="2.70.40.10">
    <property type="match status" value="1"/>
</dbReference>
<dbReference type="SUPFAM" id="SSF51283">
    <property type="entry name" value="dUTPase-like"/>
    <property type="match status" value="1"/>
</dbReference>
<dbReference type="OrthoDB" id="10261072at2759"/>
<dbReference type="EC" id="3.6.1.23" evidence="3"/>
<dbReference type="AlphaFoldDB" id="A0A1R3KSH4"/>
<reference evidence="7" key="1">
    <citation type="submission" date="2013-09" db="EMBL/GenBank/DDBJ databases">
        <title>Corchorus olitorius genome sequencing.</title>
        <authorList>
            <person name="Alam M."/>
            <person name="Haque M.S."/>
            <person name="Islam M.S."/>
            <person name="Emdad E.M."/>
            <person name="Islam M.M."/>
            <person name="Ahmed B."/>
            <person name="Halim A."/>
            <person name="Hossen Q.M.M."/>
            <person name="Hossain M.Z."/>
            <person name="Ahmed R."/>
            <person name="Khan M.M."/>
            <person name="Islam R."/>
            <person name="Rashid M.M."/>
            <person name="Khan S.A."/>
            <person name="Rahman M.S."/>
            <person name="Alam M."/>
            <person name="Yahiya A.S."/>
            <person name="Khan M.S."/>
            <person name="Azam M.S."/>
            <person name="Haque T."/>
            <person name="Lashkar M.Z.H."/>
            <person name="Akhand A.I."/>
            <person name="Morshed G."/>
            <person name="Roy S."/>
            <person name="Uddin K.S."/>
            <person name="Rabeya T."/>
            <person name="Hossain A.S."/>
            <person name="Chowdhury A."/>
            <person name="Snigdha A.R."/>
            <person name="Mortoza M.S."/>
            <person name="Matin S.A."/>
            <person name="Hoque S.M.E."/>
            <person name="Islam M.K."/>
            <person name="Roy D.K."/>
            <person name="Haider R."/>
            <person name="Moosa M.M."/>
            <person name="Elias S.M."/>
            <person name="Hasan A.M."/>
            <person name="Jahan S."/>
            <person name="Shafiuddin M."/>
            <person name="Mahmood N."/>
            <person name="Shommy N.S."/>
        </authorList>
    </citation>
    <scope>NUCLEOTIDE SEQUENCE [LARGE SCALE GENOMIC DNA]</scope>
    <source>
        <strain evidence="7">cv. O-4</strain>
    </source>
</reference>
<comment type="similarity">
    <text evidence="2">Belongs to the dUTPase family.</text>
</comment>
<dbReference type="Pfam" id="PF00692">
    <property type="entry name" value="dUTPase"/>
    <property type="match status" value="1"/>
</dbReference>
<comment type="pathway">
    <text evidence="1">Pyrimidine metabolism; dUMP biosynthesis; dUMP from dCTP (dUTP route): step 2/2.</text>
</comment>
<keyword evidence="4" id="KW-0546">Nucleotide metabolism</keyword>
<evidence type="ECO:0000256" key="1">
    <source>
        <dbReference type="ARBA" id="ARBA00005142"/>
    </source>
</evidence>
<dbReference type="STRING" id="93759.A0A1R3KSH4"/>
<dbReference type="GO" id="GO:0046081">
    <property type="term" value="P:dUTP catabolic process"/>
    <property type="evidence" value="ECO:0007669"/>
    <property type="project" value="InterPro"/>
</dbReference>
<evidence type="ECO:0000256" key="3">
    <source>
        <dbReference type="ARBA" id="ARBA00012379"/>
    </source>
</evidence>
<protein>
    <recommendedName>
        <fullName evidence="3">dUTP diphosphatase</fullName>
        <ecNumber evidence="3">3.6.1.23</ecNumber>
    </recommendedName>
</protein>
<organism evidence="6 7">
    <name type="scientific">Corchorus olitorius</name>
    <dbReference type="NCBI Taxonomy" id="93759"/>
    <lineage>
        <taxon>Eukaryota</taxon>
        <taxon>Viridiplantae</taxon>
        <taxon>Streptophyta</taxon>
        <taxon>Embryophyta</taxon>
        <taxon>Tracheophyta</taxon>
        <taxon>Spermatophyta</taxon>
        <taxon>Magnoliopsida</taxon>
        <taxon>eudicotyledons</taxon>
        <taxon>Gunneridae</taxon>
        <taxon>Pentapetalae</taxon>
        <taxon>rosids</taxon>
        <taxon>malvids</taxon>
        <taxon>Malvales</taxon>
        <taxon>Malvaceae</taxon>
        <taxon>Grewioideae</taxon>
        <taxon>Apeibeae</taxon>
        <taxon>Corchorus</taxon>
    </lineage>
</organism>
<dbReference type="PANTHER" id="PTHR11241">
    <property type="entry name" value="DEOXYURIDINE 5'-TRIPHOSPHATE NUCLEOTIDOHYDROLASE"/>
    <property type="match status" value="1"/>
</dbReference>
<sequence length="46" mass="4991">MFDFEVKVGDRFTQLIIEKIMIPDVLEVDDLDSTARGAGGFGSTGV</sequence>
<accession>A0A1R3KSH4</accession>
<dbReference type="Proteomes" id="UP000187203">
    <property type="component" value="Unassembled WGS sequence"/>
</dbReference>
<evidence type="ECO:0000256" key="4">
    <source>
        <dbReference type="ARBA" id="ARBA00023080"/>
    </source>
</evidence>
<dbReference type="InterPro" id="IPR036157">
    <property type="entry name" value="dUTPase-like_sf"/>
</dbReference>
<dbReference type="GO" id="GO:0004170">
    <property type="term" value="F:dUTP diphosphatase activity"/>
    <property type="evidence" value="ECO:0007669"/>
    <property type="project" value="UniProtKB-EC"/>
</dbReference>
<dbReference type="GO" id="GO:0000287">
    <property type="term" value="F:magnesium ion binding"/>
    <property type="evidence" value="ECO:0007669"/>
    <property type="project" value="InterPro"/>
</dbReference>
<comment type="caution">
    <text evidence="6">The sequence shown here is derived from an EMBL/GenBank/DDBJ whole genome shotgun (WGS) entry which is preliminary data.</text>
</comment>
<dbReference type="GO" id="GO:0006226">
    <property type="term" value="P:dUMP biosynthetic process"/>
    <property type="evidence" value="ECO:0007669"/>
    <property type="project" value="InterPro"/>
</dbReference>
<dbReference type="InterPro" id="IPR029054">
    <property type="entry name" value="dUTPase-like"/>
</dbReference>
<keyword evidence="7" id="KW-1185">Reference proteome</keyword>
<feature type="domain" description="dUTPase-like" evidence="5">
    <location>
        <begin position="3"/>
        <end position="45"/>
    </location>
</feature>
<proteinExistence type="inferred from homology"/>
<dbReference type="InterPro" id="IPR008181">
    <property type="entry name" value="dUTPase"/>
</dbReference>
<evidence type="ECO:0000256" key="2">
    <source>
        <dbReference type="ARBA" id="ARBA00006581"/>
    </source>
</evidence>
<evidence type="ECO:0000313" key="7">
    <source>
        <dbReference type="Proteomes" id="UP000187203"/>
    </source>
</evidence>
<name>A0A1R3KSH4_9ROSI</name>
<dbReference type="EMBL" id="AWUE01012079">
    <property type="protein sequence ID" value="OMP10007.1"/>
    <property type="molecule type" value="Genomic_DNA"/>
</dbReference>
<gene>
    <name evidence="6" type="ORF">COLO4_04917</name>
</gene>
<evidence type="ECO:0000313" key="6">
    <source>
        <dbReference type="EMBL" id="OMP10007.1"/>
    </source>
</evidence>